<dbReference type="InterPro" id="IPR025411">
    <property type="entry name" value="DUF4136"/>
</dbReference>
<reference evidence="3" key="1">
    <citation type="journal article" date="2019" name="Int. J. Syst. Evol. Microbiol.">
        <title>The Global Catalogue of Microorganisms (GCM) 10K type strain sequencing project: providing services to taxonomists for standard genome sequencing and annotation.</title>
        <authorList>
            <consortium name="The Broad Institute Genomics Platform"/>
            <consortium name="The Broad Institute Genome Sequencing Center for Infectious Disease"/>
            <person name="Wu L."/>
            <person name="Ma J."/>
        </authorList>
    </citation>
    <scope>NUCLEOTIDE SEQUENCE [LARGE SCALE GENOMIC DNA]</scope>
    <source>
        <strain evidence="3">CGMCC 1.12479</strain>
    </source>
</reference>
<accession>A0ABQ1MD34</accession>
<dbReference type="Pfam" id="PF13590">
    <property type="entry name" value="DUF4136"/>
    <property type="match status" value="1"/>
</dbReference>
<feature type="domain" description="DUF4136" evidence="1">
    <location>
        <begin position="34"/>
        <end position="180"/>
    </location>
</feature>
<dbReference type="EMBL" id="BMFD01000004">
    <property type="protein sequence ID" value="GGC37718.1"/>
    <property type="molecule type" value="Genomic_DNA"/>
</dbReference>
<name>A0ABQ1MD34_9BACT</name>
<dbReference type="RefSeq" id="WP_188441472.1">
    <property type="nucleotide sequence ID" value="NZ_BMFD01000004.1"/>
</dbReference>
<dbReference type="Proteomes" id="UP000635885">
    <property type="component" value="Unassembled WGS sequence"/>
</dbReference>
<dbReference type="PROSITE" id="PS51257">
    <property type="entry name" value="PROKAR_LIPOPROTEIN"/>
    <property type="match status" value="1"/>
</dbReference>
<comment type="caution">
    <text evidence="2">The sequence shown here is derived from an EMBL/GenBank/DDBJ whole genome shotgun (WGS) entry which is preliminary data.</text>
</comment>
<dbReference type="Gene3D" id="3.30.160.670">
    <property type="match status" value="1"/>
</dbReference>
<proteinExistence type="predicted"/>
<sequence>MHRLPTLAILIVTLLISSCSSIELFKERTEIRPYKEYTSFVIVNKEVESSSFSDKLIDAKVTNELEIKMKELGLTYNQESPDLVIRYTSNEDPRQRETYNNQFPMWGMRVWDPWMYDPRFMGRQNMVSTKDYELIQLIVDFIDPKQDKMLMTITAVSEASNPKAKSKNLVKSAKKVIKAYEAHMEAN</sequence>
<evidence type="ECO:0000259" key="1">
    <source>
        <dbReference type="Pfam" id="PF13590"/>
    </source>
</evidence>
<protein>
    <recommendedName>
        <fullName evidence="1">DUF4136 domain-containing protein</fullName>
    </recommendedName>
</protein>
<evidence type="ECO:0000313" key="2">
    <source>
        <dbReference type="EMBL" id="GGC37718.1"/>
    </source>
</evidence>
<evidence type="ECO:0000313" key="3">
    <source>
        <dbReference type="Proteomes" id="UP000635885"/>
    </source>
</evidence>
<keyword evidence="3" id="KW-1185">Reference proteome</keyword>
<gene>
    <name evidence="2" type="ORF">GCM10010993_15720</name>
</gene>
<organism evidence="2 3">
    <name type="scientific">Belliella aquatica</name>
    <dbReference type="NCBI Taxonomy" id="1323734"/>
    <lineage>
        <taxon>Bacteria</taxon>
        <taxon>Pseudomonadati</taxon>
        <taxon>Bacteroidota</taxon>
        <taxon>Cytophagia</taxon>
        <taxon>Cytophagales</taxon>
        <taxon>Cyclobacteriaceae</taxon>
        <taxon>Belliella</taxon>
    </lineage>
</organism>